<organism evidence="1 2">
    <name type="scientific">Pseudonocardia nematodicida</name>
    <dbReference type="NCBI Taxonomy" id="1206997"/>
    <lineage>
        <taxon>Bacteria</taxon>
        <taxon>Bacillati</taxon>
        <taxon>Actinomycetota</taxon>
        <taxon>Actinomycetes</taxon>
        <taxon>Pseudonocardiales</taxon>
        <taxon>Pseudonocardiaceae</taxon>
        <taxon>Pseudonocardia</taxon>
    </lineage>
</organism>
<name>A0ABV1KL19_9PSEU</name>
<evidence type="ECO:0000313" key="2">
    <source>
        <dbReference type="Proteomes" id="UP001494902"/>
    </source>
</evidence>
<keyword evidence="2" id="KW-1185">Reference proteome</keyword>
<gene>
    <name evidence="1" type="ORF">WIS52_29505</name>
</gene>
<reference evidence="1 2" key="1">
    <citation type="submission" date="2024-03" db="EMBL/GenBank/DDBJ databases">
        <title>Draft genome sequence of Pseudonocardia nematodicida JCM 31783.</title>
        <authorList>
            <person name="Butdee W."/>
            <person name="Duangmal K."/>
        </authorList>
    </citation>
    <scope>NUCLEOTIDE SEQUENCE [LARGE SCALE GENOMIC DNA]</scope>
    <source>
        <strain evidence="1 2">JCM 31783</strain>
    </source>
</reference>
<accession>A0ABV1KL19</accession>
<protein>
    <recommendedName>
        <fullName evidence="3">Antitoxin HicB</fullName>
    </recommendedName>
</protein>
<evidence type="ECO:0000313" key="1">
    <source>
        <dbReference type="EMBL" id="MEQ3554623.1"/>
    </source>
</evidence>
<evidence type="ECO:0008006" key="3">
    <source>
        <dbReference type="Google" id="ProtNLM"/>
    </source>
</evidence>
<dbReference type="EMBL" id="JBEDNQ010000015">
    <property type="protein sequence ID" value="MEQ3554623.1"/>
    <property type="molecule type" value="Genomic_DNA"/>
</dbReference>
<sequence>MKYHAHATRDGRYWMVHAPEVDRYTQARTVDEIEPMARDLISIMTGSDAGSIELEVSVELPSSVQAKLDGVERSREVERAARSDAAAQLRSAALELKETGMSVRELGRVLGVSYQRAAQLTSNRAS</sequence>
<proteinExistence type="predicted"/>
<dbReference type="RefSeq" id="WP_349301692.1">
    <property type="nucleotide sequence ID" value="NZ_JBEDNQ010000015.1"/>
</dbReference>
<comment type="caution">
    <text evidence="1">The sequence shown here is derived from an EMBL/GenBank/DDBJ whole genome shotgun (WGS) entry which is preliminary data.</text>
</comment>
<dbReference type="Proteomes" id="UP001494902">
    <property type="component" value="Unassembled WGS sequence"/>
</dbReference>